<accession>A0A255XQM3</accession>
<dbReference type="EMBL" id="NOXS01000032">
    <property type="protein sequence ID" value="OYQ18550.1"/>
    <property type="molecule type" value="Genomic_DNA"/>
</dbReference>
<proteinExistence type="predicted"/>
<dbReference type="CDD" id="cd04301">
    <property type="entry name" value="NAT_SF"/>
    <property type="match status" value="1"/>
</dbReference>
<reference evidence="4 5" key="1">
    <citation type="submission" date="2017-07" db="EMBL/GenBank/DDBJ databases">
        <title>Elstera cyanobacteriorum sp. nov., a novel bacterium isolated from cyanobacterial aggregates in a eutrophic lake.</title>
        <authorList>
            <person name="Cai H."/>
        </authorList>
    </citation>
    <scope>NUCLEOTIDE SEQUENCE [LARGE SCALE GENOMIC DNA]</scope>
    <source>
        <strain evidence="4 5">TH019</strain>
    </source>
</reference>
<dbReference type="GO" id="GO:0016747">
    <property type="term" value="F:acyltransferase activity, transferring groups other than amino-acyl groups"/>
    <property type="evidence" value="ECO:0007669"/>
    <property type="project" value="InterPro"/>
</dbReference>
<evidence type="ECO:0000259" key="3">
    <source>
        <dbReference type="PROSITE" id="PS51186"/>
    </source>
</evidence>
<keyword evidence="2" id="KW-0012">Acyltransferase</keyword>
<evidence type="ECO:0000313" key="5">
    <source>
        <dbReference type="Proteomes" id="UP000216361"/>
    </source>
</evidence>
<name>A0A255XQM3_9PROT</name>
<evidence type="ECO:0000313" key="4">
    <source>
        <dbReference type="EMBL" id="OYQ18550.1"/>
    </source>
</evidence>
<feature type="domain" description="N-acetyltransferase" evidence="3">
    <location>
        <begin position="41"/>
        <end position="213"/>
    </location>
</feature>
<dbReference type="Gene3D" id="3.40.630.30">
    <property type="match status" value="1"/>
</dbReference>
<keyword evidence="1" id="KW-0808">Transferase</keyword>
<dbReference type="InterPro" id="IPR016181">
    <property type="entry name" value="Acyl_CoA_acyltransferase"/>
</dbReference>
<protein>
    <recommendedName>
        <fullName evidence="3">N-acetyltransferase domain-containing protein</fullName>
    </recommendedName>
</protein>
<dbReference type="InterPro" id="IPR050832">
    <property type="entry name" value="Bact_Acetyltransf"/>
</dbReference>
<dbReference type="PROSITE" id="PS51186">
    <property type="entry name" value="GNAT"/>
    <property type="match status" value="1"/>
</dbReference>
<dbReference type="Proteomes" id="UP000216361">
    <property type="component" value="Unassembled WGS sequence"/>
</dbReference>
<dbReference type="PANTHER" id="PTHR43877">
    <property type="entry name" value="AMINOALKYLPHOSPHONATE N-ACETYLTRANSFERASE-RELATED-RELATED"/>
    <property type="match status" value="1"/>
</dbReference>
<dbReference type="Pfam" id="PF00583">
    <property type="entry name" value="Acetyltransf_1"/>
    <property type="match status" value="1"/>
</dbReference>
<evidence type="ECO:0000256" key="1">
    <source>
        <dbReference type="ARBA" id="ARBA00022679"/>
    </source>
</evidence>
<comment type="caution">
    <text evidence="4">The sequence shown here is derived from an EMBL/GenBank/DDBJ whole genome shotgun (WGS) entry which is preliminary data.</text>
</comment>
<dbReference type="InterPro" id="IPR000182">
    <property type="entry name" value="GNAT_dom"/>
</dbReference>
<evidence type="ECO:0000256" key="2">
    <source>
        <dbReference type="ARBA" id="ARBA00023315"/>
    </source>
</evidence>
<organism evidence="4 5">
    <name type="scientific">Elstera cyanobacteriorum</name>
    <dbReference type="NCBI Taxonomy" id="2022747"/>
    <lineage>
        <taxon>Bacteria</taxon>
        <taxon>Pseudomonadati</taxon>
        <taxon>Pseudomonadota</taxon>
        <taxon>Alphaproteobacteria</taxon>
        <taxon>Rhodospirillales</taxon>
        <taxon>Rhodospirillaceae</taxon>
        <taxon>Elstera</taxon>
    </lineage>
</organism>
<gene>
    <name evidence="4" type="ORF">CHR90_09735</name>
</gene>
<keyword evidence="5" id="KW-1185">Reference proteome</keyword>
<sequence length="228" mass="24595">MIVSAVKSSTAKPIASAASGCQKSPMSGAIWPFCWSSPVALRFRRAVPDDAPMIADLHTRSWRAAYRGQLPDAYLDGPLDLEKQAQWAEKLARARPADLILLAEQGDSLAGFISVWGDDASKAVDPYGDYLGAYVDNLHVDPTGRGRGLGRELLRRTADHTLGTPGLAPHVWLWVLATNAPALKFYMSLGGQVTDEITEPLGGITVRTQRILWSDAAALSAACRPSRD</sequence>
<dbReference type="AlphaFoldDB" id="A0A255XQM3"/>
<dbReference type="SUPFAM" id="SSF55729">
    <property type="entry name" value="Acyl-CoA N-acyltransferases (Nat)"/>
    <property type="match status" value="1"/>
</dbReference>
<dbReference type="OrthoDB" id="9799154at2"/>